<reference evidence="4 5" key="1">
    <citation type="submission" date="2024-02" db="EMBL/GenBank/DDBJ databases">
        <authorList>
            <person name="Chen Y."/>
            <person name="Shah S."/>
            <person name="Dougan E. K."/>
            <person name="Thang M."/>
            <person name="Chan C."/>
        </authorList>
    </citation>
    <scope>NUCLEOTIDE SEQUENCE [LARGE SCALE GENOMIC DNA]</scope>
</reference>
<name>A0ABP0SCV2_9DINO</name>
<feature type="region of interest" description="Disordered" evidence="3">
    <location>
        <begin position="235"/>
        <end position="255"/>
    </location>
</feature>
<evidence type="ECO:0000256" key="2">
    <source>
        <dbReference type="ARBA" id="ARBA00022679"/>
    </source>
</evidence>
<dbReference type="Gene3D" id="3.40.50.150">
    <property type="entry name" value="Vaccinia Virus protein VP39"/>
    <property type="match status" value="1"/>
</dbReference>
<evidence type="ECO:0000256" key="1">
    <source>
        <dbReference type="ARBA" id="ARBA00022603"/>
    </source>
</evidence>
<comment type="caution">
    <text evidence="4">The sequence shown here is derived from an EMBL/GenBank/DDBJ whole genome shotgun (WGS) entry which is preliminary data.</text>
</comment>
<dbReference type="Pfam" id="PF00145">
    <property type="entry name" value="DNA_methylase"/>
    <property type="match status" value="1"/>
</dbReference>
<protein>
    <recommendedName>
        <fullName evidence="6">DNA (cytosine-5-)-methyltransferase</fullName>
    </recommendedName>
</protein>
<evidence type="ECO:0000256" key="3">
    <source>
        <dbReference type="SAM" id="MobiDB-lite"/>
    </source>
</evidence>
<evidence type="ECO:0008006" key="6">
    <source>
        <dbReference type="Google" id="ProtNLM"/>
    </source>
</evidence>
<proteinExistence type="predicted"/>
<gene>
    <name evidence="4" type="ORF">CCMP2556_LOCUS51241</name>
</gene>
<evidence type="ECO:0000313" key="5">
    <source>
        <dbReference type="Proteomes" id="UP001642484"/>
    </source>
</evidence>
<keyword evidence="5" id="KW-1185">Reference proteome</keyword>
<organism evidence="4 5">
    <name type="scientific">Durusdinium trenchii</name>
    <dbReference type="NCBI Taxonomy" id="1381693"/>
    <lineage>
        <taxon>Eukaryota</taxon>
        <taxon>Sar</taxon>
        <taxon>Alveolata</taxon>
        <taxon>Dinophyceae</taxon>
        <taxon>Suessiales</taxon>
        <taxon>Symbiodiniaceae</taxon>
        <taxon>Durusdinium</taxon>
    </lineage>
</organism>
<dbReference type="Proteomes" id="UP001642484">
    <property type="component" value="Unassembled WGS sequence"/>
</dbReference>
<dbReference type="InterPro" id="IPR001525">
    <property type="entry name" value="C5_MeTfrase"/>
</dbReference>
<keyword evidence="2" id="KW-0808">Transferase</keyword>
<dbReference type="InterPro" id="IPR029063">
    <property type="entry name" value="SAM-dependent_MTases_sf"/>
</dbReference>
<sequence>MAGKPALAILFKGTDTPVLLSELTMKQEMWLENGRPFEYVRIDPPMEGEPSEHEDGWAGMAGEEMDALSELNDKIMEAELTESSGEEKHSAGSSKQGVASAAERVARYQASLIAPDMDQSKETYCVEDFKRVVKELKVEGERPHHQTPIKVLSGCTGMLAEGWVCKLLGIPVESYNCSDPKPESYSIVNLNFGPQVASFHKTLQEQISRLVEPCHSDSQEAADAKHLENPDLAVAGTPCQPFSRQRSKRSADNSVRSHSKFSTTFVDLLDWLRAFEPKCGAFEQVEGLDCPESTACRTTPLERLLKLLDAKEWGHGGYHMEPVRMDSSAWINMSRPRIYVVFIRKDIGTAQDLQKVVQTIKDIGACRKKFPPAKWTDLLLPDGPQLDDCFAKFGLGQAQAPGRSKANDDQQTKKWKQECLTFRNRHGVSPGYSPWTSQPGFKGRGMSVTERVRDLLDCVTISEMKRADVPASEIKDHLQDFFLDVSQGLTRSAHTQNGINKCLTCSTTAYSFGRDRLVAAWETLVFQGFPSRSLKVPDTFSNSDLKEFVGEGMNLPCLAAVIFSLYTHVRF</sequence>
<dbReference type="SUPFAM" id="SSF53335">
    <property type="entry name" value="S-adenosyl-L-methionine-dependent methyltransferases"/>
    <property type="match status" value="1"/>
</dbReference>
<dbReference type="EMBL" id="CAXAMN010027350">
    <property type="protein sequence ID" value="CAK9110201.1"/>
    <property type="molecule type" value="Genomic_DNA"/>
</dbReference>
<keyword evidence="1" id="KW-0489">Methyltransferase</keyword>
<evidence type="ECO:0000313" key="4">
    <source>
        <dbReference type="EMBL" id="CAK9110201.1"/>
    </source>
</evidence>
<accession>A0ABP0SCV2</accession>